<dbReference type="Proteomes" id="UP000043316">
    <property type="component" value="Unassembled WGS sequence"/>
</dbReference>
<dbReference type="EMBL" id="CWJI01000002">
    <property type="protein sequence ID" value="CRY54685.1"/>
    <property type="molecule type" value="Genomic_DNA"/>
</dbReference>
<protein>
    <submittedName>
        <fullName evidence="1">CRISPR-associated protein, Csy2 family</fullName>
    </submittedName>
</protein>
<dbReference type="CDD" id="cd09736">
    <property type="entry name" value="Csy2_I-F"/>
    <property type="match status" value="1"/>
</dbReference>
<evidence type="ECO:0000313" key="1">
    <source>
        <dbReference type="EMBL" id="CRY54685.1"/>
    </source>
</evidence>
<accession>A0A0H5LUF8</accession>
<sequence>MSTLITLRHLQVSNVNTIAGLTYGFPAITQLLGYTHALSRKLQQSHGIELKGCAVVCHHHQIHTYQPSGWGDYVFALTRNPLTRKGETAPIVEEGRMQMEISLVLECQGLISGGEAGIAALREHLFPLCQSQRLAGGTINSLQDIDIVAFPTTAQERSRFTRRLLPGFVLLDRSSLLQQHLLRLQQEQPEADLLDAWLDFSALKYQAVPLLDENGMQDDNNKAQWAYQPKPESGWLVPIMTGFRAISPCYEPGIVNNSRDWSTPFRFAEAVYGIGEWKSPHNIGDLRQMFWQYSRDQDWYLCQSQPNTVTDSAFQLEEDFDFF</sequence>
<dbReference type="AlphaFoldDB" id="A0A0H5LUF8"/>
<proteinExistence type="predicted"/>
<evidence type="ECO:0000313" key="2">
    <source>
        <dbReference type="Proteomes" id="UP000043316"/>
    </source>
</evidence>
<name>A0A0H5LUF8_YERIN</name>
<dbReference type="NCBIfam" id="TIGR02565">
    <property type="entry name" value="cas_Csy2"/>
    <property type="match status" value="1"/>
</dbReference>
<organism evidence="1 2">
    <name type="scientific">Yersinia intermedia</name>
    <dbReference type="NCBI Taxonomy" id="631"/>
    <lineage>
        <taxon>Bacteria</taxon>
        <taxon>Pseudomonadati</taxon>
        <taxon>Pseudomonadota</taxon>
        <taxon>Gammaproteobacteria</taxon>
        <taxon>Enterobacterales</taxon>
        <taxon>Yersiniaceae</taxon>
        <taxon>Yersinia</taxon>
    </lineage>
</organism>
<reference evidence="2" key="1">
    <citation type="submission" date="2015-03" db="EMBL/GenBank/DDBJ databases">
        <authorList>
            <consortium name="Pathogen Informatics"/>
        </authorList>
    </citation>
    <scope>NUCLEOTIDE SEQUENCE [LARGE SCALE GENOMIC DNA]</scope>
    <source>
        <strain evidence="2">R148</strain>
    </source>
</reference>
<dbReference type="InterPro" id="IPR013398">
    <property type="entry name" value="CRISPR-assoc_prot_Csy2"/>
</dbReference>
<gene>
    <name evidence="1" type="ORF">ERS008476_01638</name>
</gene>
<dbReference type="Pfam" id="PF09614">
    <property type="entry name" value="Cas_Csy2"/>
    <property type="match status" value="1"/>
</dbReference>
<dbReference type="RefSeq" id="WP_053009317.1">
    <property type="nucleotide sequence ID" value="NZ_CWJI01000002.1"/>
</dbReference>